<feature type="binding site" evidence="7">
    <location>
        <position position="306"/>
    </location>
    <ligand>
        <name>FMN</name>
        <dbReference type="ChEBI" id="CHEBI:58210"/>
    </ligand>
</feature>
<keyword evidence="11" id="KW-1185">Reference proteome</keyword>
<dbReference type="PROSITE" id="PS00557">
    <property type="entry name" value="FMN_HYDROXY_ACID_DH_1"/>
    <property type="match status" value="1"/>
</dbReference>
<reference evidence="11" key="2">
    <citation type="journal article" date="2018" name="Nat. Commun.">
        <title>Extreme sensitivity to ultraviolet light in the fungal pathogen causing white-nose syndrome of bats.</title>
        <authorList>
            <person name="Palmer J.M."/>
            <person name="Drees K.P."/>
            <person name="Foster J.T."/>
            <person name="Lindner D.L."/>
        </authorList>
    </citation>
    <scope>NUCLEOTIDE SEQUENCE [LARGE SCALE GENOMIC DNA]</scope>
    <source>
        <strain evidence="11">UAMH 10579</strain>
    </source>
</reference>
<evidence type="ECO:0000256" key="7">
    <source>
        <dbReference type="PIRSR" id="PIRSR000138-2"/>
    </source>
</evidence>
<dbReference type="FunFam" id="3.20.20.70:FF:000132">
    <property type="entry name" value="FMN dependent dehydrogenase"/>
    <property type="match status" value="1"/>
</dbReference>
<keyword evidence="4" id="KW-0560">Oxidoreductase</keyword>
<dbReference type="InterPro" id="IPR012133">
    <property type="entry name" value="Alpha-hydoxy_acid_DH_FMN"/>
</dbReference>
<evidence type="ECO:0000256" key="6">
    <source>
        <dbReference type="PIRSR" id="PIRSR000138-1"/>
    </source>
</evidence>
<keyword evidence="3 7" id="KW-0288">FMN</keyword>
<comment type="cofactor">
    <cofactor evidence="1">
        <name>FMN</name>
        <dbReference type="ChEBI" id="CHEBI:58210"/>
    </cofactor>
</comment>
<accession>A0A2P2SX61</accession>
<evidence type="ECO:0000259" key="9">
    <source>
        <dbReference type="PROSITE" id="PS51349"/>
    </source>
</evidence>
<dbReference type="InterPro" id="IPR037350">
    <property type="entry name" value="LMO_FMN"/>
</dbReference>
<feature type="binding site" evidence="7">
    <location>
        <position position="311"/>
    </location>
    <ligand>
        <name>glyoxylate</name>
        <dbReference type="ChEBI" id="CHEBI:36655"/>
    </ligand>
</feature>
<reference evidence="10 11" key="1">
    <citation type="submission" date="2016-03" db="EMBL/GenBank/DDBJ databases">
        <title>Comparative genomics of Pseudogymnoascus destructans, the fungus causing white-nose syndrome of bats.</title>
        <authorList>
            <person name="Palmer J.M."/>
            <person name="Drees K.P."/>
            <person name="Foster J.T."/>
            <person name="Lindner D.L."/>
        </authorList>
    </citation>
    <scope>NUCLEOTIDE SEQUENCE [LARGE SCALE GENOMIC DNA]</scope>
    <source>
        <strain evidence="10 11">UAMH 10579</strain>
    </source>
</reference>
<feature type="domain" description="FMN hydroxy acid dehydrogenase" evidence="9">
    <location>
        <begin position="38"/>
        <end position="413"/>
    </location>
</feature>
<evidence type="ECO:0000313" key="11">
    <source>
        <dbReference type="Proteomes" id="UP000091956"/>
    </source>
</evidence>
<feature type="binding site" evidence="7">
    <location>
        <position position="64"/>
    </location>
    <ligand>
        <name>glyoxylate</name>
        <dbReference type="ChEBI" id="CHEBI:36655"/>
    </ligand>
</feature>
<evidence type="ECO:0000256" key="4">
    <source>
        <dbReference type="ARBA" id="ARBA00023002"/>
    </source>
</evidence>
<evidence type="ECO:0000256" key="1">
    <source>
        <dbReference type="ARBA" id="ARBA00001917"/>
    </source>
</evidence>
<dbReference type="PIRSF" id="PIRSF000138">
    <property type="entry name" value="Al-hdrx_acd_dh"/>
    <property type="match status" value="1"/>
</dbReference>
<evidence type="ECO:0000256" key="2">
    <source>
        <dbReference type="ARBA" id="ARBA00022630"/>
    </source>
</evidence>
<feature type="binding site" evidence="7">
    <location>
        <position position="146"/>
    </location>
    <ligand>
        <name>FMN</name>
        <dbReference type="ChEBI" id="CHEBI:58210"/>
    </ligand>
</feature>
<feature type="compositionally biased region" description="Low complexity" evidence="8">
    <location>
        <begin position="1"/>
        <end position="13"/>
    </location>
</feature>
<comment type="similarity">
    <text evidence="5">Belongs to the FMN-dependent alpha-hydroxy acid dehydrogenase family.</text>
</comment>
<feature type="binding site" evidence="7">
    <location>
        <position position="308"/>
    </location>
    <ligand>
        <name>glyoxylate</name>
        <dbReference type="ChEBI" id="CHEBI:36655"/>
    </ligand>
</feature>
<feature type="active site" description="Proton acceptor" evidence="6">
    <location>
        <position position="308"/>
    </location>
</feature>
<feature type="binding site" evidence="7">
    <location>
        <position position="168"/>
    </location>
    <ligand>
        <name>FMN</name>
        <dbReference type="ChEBI" id="CHEBI:58210"/>
    </ligand>
</feature>
<keyword evidence="2 7" id="KW-0285">Flavoprotein</keyword>
<dbReference type="PANTHER" id="PTHR10578:SF86">
    <property type="entry name" value="DEPENDENT DEHYDROGENASE, PUTATIVE (AFU_ORTHOLOGUE AFUA_6G02720)-RELATED"/>
    <property type="match status" value="1"/>
</dbReference>
<sequence length="421" mass="44576">MSSTAPSAASNPSPSSPAPPNYSAFQTELYTSSILHGKKPLITTNPNKLEEQARAALPLRSYNYVAGGAGERATMDANRQAFRRWALVPRMLRDTSAKKVGVELFGVKYDSPILMAPVGVQTIFHKDREVGLAKACADIGVPYIMSTAASSTIEEVAEASGSGHRWFQLYWPSTDAITRSLLTRATTSGFSVLVVTLDTWSLAWRPADLDEGYIPFMEGVGNAVGFSDPVFRAGFAAAMDGATPEEKIGHASAGWVREVCPGRSRTWEDLKMLRGWWGGKIVLKGIQHVDDARLAVEAGMDGIVVSNHGGRQVDGAIGSLEVLPEIAAAVGDKITVLFDSGIRTGVDVIKALSLGAEAVLVGRPAVYGFAVGGAEGAKQVLRGLLADFEMSLGLAGIDGVEGCKPEILRRVEGGGSLRSSN</sequence>
<dbReference type="GO" id="GO:0016491">
    <property type="term" value="F:oxidoreductase activity"/>
    <property type="evidence" value="ECO:0007669"/>
    <property type="project" value="UniProtKB-KW"/>
</dbReference>
<dbReference type="Gene3D" id="3.20.20.70">
    <property type="entry name" value="Aldolase class I"/>
    <property type="match status" value="1"/>
</dbReference>
<dbReference type="GO" id="GO:0010181">
    <property type="term" value="F:FMN binding"/>
    <property type="evidence" value="ECO:0007669"/>
    <property type="project" value="InterPro"/>
</dbReference>
<feature type="binding site" evidence="7">
    <location>
        <position position="205"/>
    </location>
    <ligand>
        <name>glyoxylate</name>
        <dbReference type="ChEBI" id="CHEBI:36655"/>
    </ligand>
</feature>
<protein>
    <recommendedName>
        <fullName evidence="9">FMN hydroxy acid dehydrogenase domain-containing protein</fullName>
    </recommendedName>
</protein>
<evidence type="ECO:0000256" key="8">
    <source>
        <dbReference type="SAM" id="MobiDB-lite"/>
    </source>
</evidence>
<dbReference type="GeneID" id="28833997"/>
<feature type="binding site" evidence="7">
    <location>
        <begin position="339"/>
        <end position="343"/>
    </location>
    <ligand>
        <name>FMN</name>
        <dbReference type="ChEBI" id="CHEBI:58210"/>
    </ligand>
</feature>
<feature type="region of interest" description="Disordered" evidence="8">
    <location>
        <begin position="1"/>
        <end position="22"/>
    </location>
</feature>
<dbReference type="InterPro" id="IPR008259">
    <property type="entry name" value="FMN_hydac_DH_AS"/>
</dbReference>
<dbReference type="Proteomes" id="UP000091956">
    <property type="component" value="Unassembled WGS sequence"/>
</dbReference>
<dbReference type="InterPro" id="IPR000262">
    <property type="entry name" value="FMN-dep_DH"/>
</dbReference>
<evidence type="ECO:0000313" key="10">
    <source>
        <dbReference type="EMBL" id="OBU01421.1"/>
    </source>
</evidence>
<organism evidence="10 11">
    <name type="scientific">Pseudogymnoascus verrucosus</name>
    <dbReference type="NCBI Taxonomy" id="342668"/>
    <lineage>
        <taxon>Eukaryota</taxon>
        <taxon>Fungi</taxon>
        <taxon>Dikarya</taxon>
        <taxon>Ascomycota</taxon>
        <taxon>Pezizomycotina</taxon>
        <taxon>Leotiomycetes</taxon>
        <taxon>Thelebolales</taxon>
        <taxon>Thelebolaceae</taxon>
        <taxon>Pseudogymnoascus</taxon>
    </lineage>
</organism>
<feature type="binding site" evidence="7">
    <location>
        <position position="170"/>
    </location>
    <ligand>
        <name>glyoxylate</name>
        <dbReference type="ChEBI" id="CHEBI:36655"/>
    </ligand>
</feature>
<dbReference type="RefSeq" id="XP_018135153.1">
    <property type="nucleotide sequence ID" value="XM_018270139.2"/>
</dbReference>
<dbReference type="SUPFAM" id="SSF51395">
    <property type="entry name" value="FMN-linked oxidoreductases"/>
    <property type="match status" value="1"/>
</dbReference>
<dbReference type="Pfam" id="PF01070">
    <property type="entry name" value="FMN_dh"/>
    <property type="match status" value="1"/>
</dbReference>
<dbReference type="CDD" id="cd03332">
    <property type="entry name" value="LMO_FMN"/>
    <property type="match status" value="1"/>
</dbReference>
<feature type="binding site" evidence="7">
    <location>
        <position position="284"/>
    </location>
    <ligand>
        <name>FMN</name>
        <dbReference type="ChEBI" id="CHEBI:58210"/>
    </ligand>
</feature>
<feature type="binding site" evidence="7">
    <location>
        <position position="196"/>
    </location>
    <ligand>
        <name>FMN</name>
        <dbReference type="ChEBI" id="CHEBI:58210"/>
    </ligand>
</feature>
<dbReference type="OrthoDB" id="25826at2759"/>
<dbReference type="PROSITE" id="PS51349">
    <property type="entry name" value="FMN_HYDROXY_ACID_DH_2"/>
    <property type="match status" value="1"/>
</dbReference>
<dbReference type="AlphaFoldDB" id="A0A2P2SX61"/>
<gene>
    <name evidence="10" type="ORF">VE01_00611</name>
</gene>
<proteinExistence type="inferred from homology"/>
<dbReference type="InterPro" id="IPR013785">
    <property type="entry name" value="Aldolase_TIM"/>
</dbReference>
<dbReference type="PANTHER" id="PTHR10578">
    <property type="entry name" value="S -2-HYDROXY-ACID OXIDASE-RELATED"/>
    <property type="match status" value="1"/>
</dbReference>
<dbReference type="InterPro" id="IPR037396">
    <property type="entry name" value="FMN_HAD"/>
</dbReference>
<feature type="binding site" evidence="7">
    <location>
        <begin position="362"/>
        <end position="363"/>
    </location>
    <ligand>
        <name>FMN</name>
        <dbReference type="ChEBI" id="CHEBI:58210"/>
    </ligand>
</feature>
<dbReference type="EMBL" id="KV460206">
    <property type="protein sequence ID" value="OBU01421.1"/>
    <property type="molecule type" value="Genomic_DNA"/>
</dbReference>
<evidence type="ECO:0000256" key="3">
    <source>
        <dbReference type="ARBA" id="ARBA00022643"/>
    </source>
</evidence>
<feature type="binding site" evidence="7">
    <location>
        <begin position="117"/>
        <end position="119"/>
    </location>
    <ligand>
        <name>FMN</name>
        <dbReference type="ChEBI" id="CHEBI:58210"/>
    </ligand>
</feature>
<evidence type="ECO:0000256" key="5">
    <source>
        <dbReference type="ARBA" id="ARBA00024042"/>
    </source>
</evidence>
<name>A0A2P2SX61_9PEZI</name>
<dbReference type="STRING" id="342668.A0A2P2SX61"/>